<dbReference type="InterPro" id="IPR038670">
    <property type="entry name" value="HslJ-like_sf"/>
</dbReference>
<organism evidence="2 4">
    <name type="scientific">Budvicia aquatica</name>
    <dbReference type="NCBI Taxonomy" id="82979"/>
    <lineage>
        <taxon>Bacteria</taxon>
        <taxon>Pseudomonadati</taxon>
        <taxon>Pseudomonadota</taxon>
        <taxon>Gammaproteobacteria</taxon>
        <taxon>Enterobacterales</taxon>
        <taxon>Budviciaceae</taxon>
        <taxon>Budvicia</taxon>
    </lineage>
</organism>
<dbReference type="Pfam" id="PF03724">
    <property type="entry name" value="META"/>
    <property type="match status" value="1"/>
</dbReference>
<protein>
    <submittedName>
        <fullName evidence="3">Heat shock protein hslJ</fullName>
    </submittedName>
    <submittedName>
        <fullName evidence="2">Heat-inducible protein</fullName>
    </submittedName>
</protein>
<dbReference type="AlphaFoldDB" id="A0A2C6CWA0"/>
<dbReference type="PROSITE" id="PS51257">
    <property type="entry name" value="PROKAR_LIPOPROTEIN"/>
    <property type="match status" value="1"/>
</dbReference>
<evidence type="ECO:0000313" key="5">
    <source>
        <dbReference type="Proteomes" id="UP000373449"/>
    </source>
</evidence>
<dbReference type="PANTHER" id="PTHR35535:SF1">
    <property type="entry name" value="HEAT SHOCK PROTEIN HSLJ"/>
    <property type="match status" value="1"/>
</dbReference>
<gene>
    <name evidence="3" type="primary">hslJ</name>
    <name evidence="2" type="ORF">CRN84_17095</name>
    <name evidence="3" type="ORF">NCTC12282_04748</name>
</gene>
<name>A0A2C6CWA0_9GAMM</name>
<dbReference type="RefSeq" id="WP_029095231.1">
    <property type="nucleotide sequence ID" value="NZ_BRLG01000021.1"/>
</dbReference>
<dbReference type="Gene3D" id="2.40.128.270">
    <property type="match status" value="1"/>
</dbReference>
<dbReference type="Proteomes" id="UP000224974">
    <property type="component" value="Unassembled WGS sequence"/>
</dbReference>
<reference evidence="4" key="1">
    <citation type="submission" date="2017-09" db="EMBL/GenBank/DDBJ databases">
        <title>FDA dAtabase for Regulatory Grade micrObial Sequences (FDA-ARGOS): Supporting development and validation of Infectious Disease Dx tests.</title>
        <authorList>
            <person name="Minogue T."/>
            <person name="Wolcott M."/>
            <person name="Wasieloski L."/>
            <person name="Aguilar W."/>
            <person name="Moore D."/>
            <person name="Tallon L."/>
            <person name="Sadzewicz L."/>
            <person name="Ott S."/>
            <person name="Zhao X."/>
            <person name="Nagaraj S."/>
            <person name="Vavikolanu K."/>
            <person name="Aluvathingal J."/>
            <person name="Nadendla S."/>
            <person name="Sichtig H."/>
        </authorList>
    </citation>
    <scope>NUCLEOTIDE SEQUENCE [LARGE SCALE GENOMIC DNA]</scope>
    <source>
        <strain evidence="4">FDAARGOS_387</strain>
    </source>
</reference>
<evidence type="ECO:0000313" key="2">
    <source>
        <dbReference type="EMBL" id="PHI30929.1"/>
    </source>
</evidence>
<reference evidence="3 5" key="3">
    <citation type="submission" date="2019-03" db="EMBL/GenBank/DDBJ databases">
        <authorList>
            <consortium name="Pathogen Informatics"/>
        </authorList>
    </citation>
    <scope>NUCLEOTIDE SEQUENCE [LARGE SCALE GENOMIC DNA]</scope>
    <source>
        <strain evidence="3 5">NCTC12282</strain>
    </source>
</reference>
<keyword evidence="4" id="KW-1185">Reference proteome</keyword>
<dbReference type="STRING" id="1111728.GCA_000427805_02822"/>
<reference evidence="2" key="2">
    <citation type="submission" date="2017-09" db="EMBL/GenBank/DDBJ databases">
        <title>FDA dAtabase for Regulatory Grade micrObial Sequences (FDA-ARGOS): Supporting development and validation of Infectious Disease Dx tests.</title>
        <authorList>
            <person name="Minogue T."/>
            <person name="Wolcott M."/>
            <person name="Wasieloski L."/>
            <person name="Aguilar W."/>
            <person name="Moore D."/>
            <person name="Tallon L.J."/>
            <person name="Sadzewicz L."/>
            <person name="Ott S."/>
            <person name="Zhao X."/>
            <person name="Nagaraj S."/>
            <person name="Vavikolanu K."/>
            <person name="Aluvathingal J."/>
            <person name="Nadendla S."/>
            <person name="Sichtig H."/>
        </authorList>
    </citation>
    <scope>NUCLEOTIDE SEQUENCE</scope>
    <source>
        <strain evidence="2">FDAARGOS_387</strain>
    </source>
</reference>
<evidence type="ECO:0000313" key="4">
    <source>
        <dbReference type="Proteomes" id="UP000224974"/>
    </source>
</evidence>
<evidence type="ECO:0000313" key="3">
    <source>
        <dbReference type="EMBL" id="VFS50911.1"/>
    </source>
</evidence>
<accession>A0A2C6CWA0</accession>
<dbReference type="EMBL" id="CAADJA010000002">
    <property type="protein sequence ID" value="VFS50911.1"/>
    <property type="molecule type" value="Genomic_DNA"/>
</dbReference>
<feature type="domain" description="DUF306" evidence="1">
    <location>
        <begin position="29"/>
        <end position="135"/>
    </location>
</feature>
<dbReference type="InterPro" id="IPR053147">
    <property type="entry name" value="Hsp_HslJ-like"/>
</dbReference>
<dbReference type="EMBL" id="PDDX01000001">
    <property type="protein sequence ID" value="PHI30929.1"/>
    <property type="molecule type" value="Genomic_DNA"/>
</dbReference>
<dbReference type="InterPro" id="IPR005184">
    <property type="entry name" value="DUF306_Meta_HslJ"/>
</dbReference>
<evidence type="ECO:0000259" key="1">
    <source>
        <dbReference type="Pfam" id="PF03724"/>
    </source>
</evidence>
<dbReference type="OrthoDB" id="5600341at2"/>
<dbReference type="NCBIfam" id="NF007766">
    <property type="entry name" value="PRK10449.1"/>
    <property type="match status" value="1"/>
</dbReference>
<keyword evidence="3" id="KW-0346">Stress response</keyword>
<sequence length="144" mass="15838">MKTLLPVIISAVLLAGCTSQSEQNSVKESDLMHHNFILTSVDGKAIENSIKQPRPLNIEFGENMHISGAMCNNFMGKGTLKNNVLTTSQLASTRMACLDEQRANLDQVIADVLNKGAKVNLDQGTLTLTTPEHTLIYRLKDWVN</sequence>
<dbReference type="PANTHER" id="PTHR35535">
    <property type="entry name" value="HEAT SHOCK PROTEIN HSLJ"/>
    <property type="match status" value="1"/>
</dbReference>
<proteinExistence type="predicted"/>
<dbReference type="Proteomes" id="UP000373449">
    <property type="component" value="Unassembled WGS sequence"/>
</dbReference>